<name>A0A9Q1JMJ6_9CARY</name>
<dbReference type="AlphaFoldDB" id="A0A9Q1JMJ6"/>
<reference evidence="2" key="1">
    <citation type="submission" date="2022-04" db="EMBL/GenBank/DDBJ databases">
        <title>Carnegiea gigantea Genome sequencing and assembly v2.</title>
        <authorList>
            <person name="Copetti D."/>
            <person name="Sanderson M.J."/>
            <person name="Burquez A."/>
            <person name="Wojciechowski M.F."/>
        </authorList>
    </citation>
    <scope>NUCLEOTIDE SEQUENCE</scope>
    <source>
        <strain evidence="2">SGP5-SGP5p</strain>
        <tissue evidence="2">Aerial part</tissue>
    </source>
</reference>
<accession>A0A9Q1JMJ6</accession>
<gene>
    <name evidence="2" type="ORF">Cgig2_018477</name>
</gene>
<keyword evidence="3" id="KW-1185">Reference proteome</keyword>
<dbReference type="Proteomes" id="UP001153076">
    <property type="component" value="Unassembled WGS sequence"/>
</dbReference>
<feature type="compositionally biased region" description="Polar residues" evidence="1">
    <location>
        <begin position="238"/>
        <end position="251"/>
    </location>
</feature>
<protein>
    <submittedName>
        <fullName evidence="2">Uncharacterized protein</fullName>
    </submittedName>
</protein>
<dbReference type="EMBL" id="JAKOGI010001482">
    <property type="protein sequence ID" value="KAJ8425388.1"/>
    <property type="molecule type" value="Genomic_DNA"/>
</dbReference>
<evidence type="ECO:0000256" key="1">
    <source>
        <dbReference type="SAM" id="MobiDB-lite"/>
    </source>
</evidence>
<evidence type="ECO:0000313" key="2">
    <source>
        <dbReference type="EMBL" id="KAJ8425388.1"/>
    </source>
</evidence>
<sequence length="340" mass="38470">MASNKDWMNLKDHLSEEYKKGVESFLNYTFTKLGIESIRFLQMVQQCSTTDNAATITSVMATTRHLQQVQERPQGNGNYHGKTRKTPIVDAIELMTSNSFQVKRQISIKMTSSDLGNRLGNKSSMPRSDRQMFVAPSMLAGGCGRKLQELYASKSHNTSFLERGTNNKIYVKSYATIDKSIDGSLMRHSSIRANSGDGDPFSPMRYFSSSRNPSCPPLALVHEDDVSNDGFKADNNDNENASFSENDAISTSEDENFHNPQSAYNFNHALGESELVTEIAQTVFSNDDMEVYREHVLEHMHALWTNWRADLKRYNITKPGRTLRQALDHVPSGLVKYEWE</sequence>
<organism evidence="2 3">
    <name type="scientific">Carnegiea gigantea</name>
    <dbReference type="NCBI Taxonomy" id="171969"/>
    <lineage>
        <taxon>Eukaryota</taxon>
        <taxon>Viridiplantae</taxon>
        <taxon>Streptophyta</taxon>
        <taxon>Embryophyta</taxon>
        <taxon>Tracheophyta</taxon>
        <taxon>Spermatophyta</taxon>
        <taxon>Magnoliopsida</taxon>
        <taxon>eudicotyledons</taxon>
        <taxon>Gunneridae</taxon>
        <taxon>Pentapetalae</taxon>
        <taxon>Caryophyllales</taxon>
        <taxon>Cactineae</taxon>
        <taxon>Cactaceae</taxon>
        <taxon>Cactoideae</taxon>
        <taxon>Echinocereeae</taxon>
        <taxon>Carnegiea</taxon>
    </lineage>
</organism>
<feature type="region of interest" description="Disordered" evidence="1">
    <location>
        <begin position="231"/>
        <end position="255"/>
    </location>
</feature>
<comment type="caution">
    <text evidence="2">The sequence shown here is derived from an EMBL/GenBank/DDBJ whole genome shotgun (WGS) entry which is preliminary data.</text>
</comment>
<proteinExistence type="predicted"/>
<evidence type="ECO:0000313" key="3">
    <source>
        <dbReference type="Proteomes" id="UP001153076"/>
    </source>
</evidence>